<organism evidence="1 2">
    <name type="scientific">Putridiphycobacter roseus</name>
    <dbReference type="NCBI Taxonomy" id="2219161"/>
    <lineage>
        <taxon>Bacteria</taxon>
        <taxon>Pseudomonadati</taxon>
        <taxon>Bacteroidota</taxon>
        <taxon>Flavobacteriia</taxon>
        <taxon>Flavobacteriales</taxon>
        <taxon>Crocinitomicaceae</taxon>
        <taxon>Putridiphycobacter</taxon>
    </lineage>
</organism>
<accession>A0A2W1NEA5</accession>
<evidence type="ECO:0000313" key="1">
    <source>
        <dbReference type="EMBL" id="PZE17433.1"/>
    </source>
</evidence>
<gene>
    <name evidence="1" type="ORF">DNU06_09180</name>
</gene>
<evidence type="ECO:0000313" key="2">
    <source>
        <dbReference type="Proteomes" id="UP000249248"/>
    </source>
</evidence>
<proteinExistence type="predicted"/>
<name>A0A2W1NEA5_9FLAO</name>
<sequence>MGFNISNMKEYPIFFISLILLFIALGCKPKCYNTYNFEIPVKITSKNDTLTIGDTLIYQFEITELLKDTHSNEFYDTDKQIEFWLEKGLIGIKKLSDESLSFRDQINAEYAFTILNSNNKIITIQDGIFYSSLTKLDNNYKCNIRFIPKEVGIYNILTEFNNTSSHNSISKIDIKNDKCTEYLEGLYFSVNAKEDGTFDNNSEILLNNVSDSPLGHKEDEVSYTFVVK</sequence>
<keyword evidence="2" id="KW-1185">Reference proteome</keyword>
<reference evidence="1 2" key="1">
    <citation type="submission" date="2018-06" db="EMBL/GenBank/DDBJ databases">
        <title>The draft genome sequence of Crocinitomix sp. SM1701.</title>
        <authorList>
            <person name="Zhang X."/>
        </authorList>
    </citation>
    <scope>NUCLEOTIDE SEQUENCE [LARGE SCALE GENOMIC DNA]</scope>
    <source>
        <strain evidence="1 2">SM1701</strain>
    </source>
</reference>
<comment type="caution">
    <text evidence="1">The sequence shown here is derived from an EMBL/GenBank/DDBJ whole genome shotgun (WGS) entry which is preliminary data.</text>
</comment>
<protein>
    <submittedName>
        <fullName evidence="1">Uncharacterized protein</fullName>
    </submittedName>
</protein>
<dbReference type="Proteomes" id="UP000249248">
    <property type="component" value="Unassembled WGS sequence"/>
</dbReference>
<dbReference type="EMBL" id="QKSB01000004">
    <property type="protein sequence ID" value="PZE17433.1"/>
    <property type="molecule type" value="Genomic_DNA"/>
</dbReference>
<dbReference type="AlphaFoldDB" id="A0A2W1NEA5"/>